<name>A0A2T7PL90_POMCA</name>
<dbReference type="OrthoDB" id="6123514at2759"/>
<evidence type="ECO:0000256" key="4">
    <source>
        <dbReference type="ARBA" id="ARBA00023136"/>
    </source>
</evidence>
<comment type="subcellular location">
    <subcellularLocation>
        <location evidence="1">Membrane</location>
    </subcellularLocation>
</comment>
<feature type="domain" description="Receptor ligand binding region" evidence="5">
    <location>
        <begin position="23"/>
        <end position="201"/>
    </location>
</feature>
<protein>
    <recommendedName>
        <fullName evidence="5">Receptor ligand binding region domain-containing protein</fullName>
    </recommendedName>
</protein>
<dbReference type="SUPFAM" id="SSF53822">
    <property type="entry name" value="Periplasmic binding protein-like I"/>
    <property type="match status" value="1"/>
</dbReference>
<keyword evidence="2" id="KW-0812">Transmembrane</keyword>
<dbReference type="Gene3D" id="3.40.50.2300">
    <property type="match status" value="2"/>
</dbReference>
<evidence type="ECO:0000256" key="2">
    <source>
        <dbReference type="ARBA" id="ARBA00022692"/>
    </source>
</evidence>
<dbReference type="Proteomes" id="UP000245119">
    <property type="component" value="Linkage Group LG3"/>
</dbReference>
<keyword evidence="7" id="KW-1185">Reference proteome</keyword>
<dbReference type="InterPro" id="IPR028082">
    <property type="entry name" value="Peripla_BP_I"/>
</dbReference>
<evidence type="ECO:0000313" key="6">
    <source>
        <dbReference type="EMBL" id="PVD34157.1"/>
    </source>
</evidence>
<evidence type="ECO:0000259" key="5">
    <source>
        <dbReference type="Pfam" id="PF01094"/>
    </source>
</evidence>
<proteinExistence type="predicted"/>
<dbReference type="EMBL" id="PZQS01000003">
    <property type="protein sequence ID" value="PVD34157.1"/>
    <property type="molecule type" value="Genomic_DNA"/>
</dbReference>
<sequence length="258" mass="29887">MVEYNNRNRTDTSDNRIVIEEDITTVDMDDSFRLSSTICNQLNKGVFLIMGGSSPKSFNVIQSFSHALHVPYVIYTSNRNQAADGYTYDFSVSPAYIDAIIDIIRFFQWRKIYYLFDSDDGLWQLQRVYEAFRDPKHLLLVDARRVGDPNHVHDLLRRLDRVSRSERKRIVLNFSSTEVYQKILNQIVDVGMNRENYHYLLAGPLRPMTSCVSSLARLPGLLNERQASMTSELDGCLDGWVIDKQYSRAGWLPEWLGD</sequence>
<keyword evidence="4" id="KW-0472">Membrane</keyword>
<evidence type="ECO:0000256" key="1">
    <source>
        <dbReference type="ARBA" id="ARBA00004370"/>
    </source>
</evidence>
<accession>A0A2T7PL90</accession>
<dbReference type="AlphaFoldDB" id="A0A2T7PL90"/>
<dbReference type="InterPro" id="IPR001828">
    <property type="entry name" value="ANF_lig-bd_rcpt"/>
</dbReference>
<organism evidence="6 7">
    <name type="scientific">Pomacea canaliculata</name>
    <name type="common">Golden apple snail</name>
    <dbReference type="NCBI Taxonomy" id="400727"/>
    <lineage>
        <taxon>Eukaryota</taxon>
        <taxon>Metazoa</taxon>
        <taxon>Spiralia</taxon>
        <taxon>Lophotrochozoa</taxon>
        <taxon>Mollusca</taxon>
        <taxon>Gastropoda</taxon>
        <taxon>Caenogastropoda</taxon>
        <taxon>Architaenioglossa</taxon>
        <taxon>Ampullarioidea</taxon>
        <taxon>Ampullariidae</taxon>
        <taxon>Pomacea</taxon>
    </lineage>
</organism>
<reference evidence="6 7" key="1">
    <citation type="submission" date="2018-04" db="EMBL/GenBank/DDBJ databases">
        <title>The genome of golden apple snail Pomacea canaliculata provides insight into stress tolerance and invasive adaptation.</title>
        <authorList>
            <person name="Liu C."/>
            <person name="Liu B."/>
            <person name="Ren Y."/>
            <person name="Zhang Y."/>
            <person name="Wang H."/>
            <person name="Li S."/>
            <person name="Jiang F."/>
            <person name="Yin L."/>
            <person name="Zhang G."/>
            <person name="Qian W."/>
            <person name="Fan W."/>
        </authorList>
    </citation>
    <scope>NUCLEOTIDE SEQUENCE [LARGE SCALE GENOMIC DNA]</scope>
    <source>
        <strain evidence="6">SZHN2017</strain>
        <tissue evidence="6">Muscle</tissue>
    </source>
</reference>
<gene>
    <name evidence="6" type="ORF">C0Q70_05420</name>
</gene>
<evidence type="ECO:0000256" key="3">
    <source>
        <dbReference type="ARBA" id="ARBA00022989"/>
    </source>
</evidence>
<keyword evidence="3" id="KW-1133">Transmembrane helix</keyword>
<dbReference type="STRING" id="400727.A0A2T7PL90"/>
<dbReference type="Pfam" id="PF01094">
    <property type="entry name" value="ANF_receptor"/>
    <property type="match status" value="1"/>
</dbReference>
<dbReference type="GO" id="GO:0016020">
    <property type="term" value="C:membrane"/>
    <property type="evidence" value="ECO:0007669"/>
    <property type="project" value="UniProtKB-SubCell"/>
</dbReference>
<comment type="caution">
    <text evidence="6">The sequence shown here is derived from an EMBL/GenBank/DDBJ whole genome shotgun (WGS) entry which is preliminary data.</text>
</comment>
<evidence type="ECO:0000313" key="7">
    <source>
        <dbReference type="Proteomes" id="UP000245119"/>
    </source>
</evidence>